<sequence length="305" mass="32873">MNRITQKLLGLVSGLSGRPGGAYNIREDSRCAGRQNSEHIRIEQKTDKPGIDIIVRAGTRGETVYIPACITHSAVDDLVYNDFYIAEGADVTVVAGCGVHTEGEADSRHNGIHRFFIGKDAHVRYLEKHIGTGGGTGKRIIDPQTVCEIAEGGLLEMDTAQIRGVDSTKRVTRARLERAARLVIREKIMTYGCQSAVTDFEVELNGTGSGTDLVSRSVARGESKQLFRSRIYGNAACSGHSECDAIIMDGAEVSAIPELTARHVDAALIHEAAIGKIAGEQIVKLMTLGLTEEQAEAKIIDGFLK</sequence>
<dbReference type="SUPFAM" id="SSF101960">
    <property type="entry name" value="Stabilizer of iron transporter SufD"/>
    <property type="match status" value="1"/>
</dbReference>
<dbReference type="PANTHER" id="PTHR30508:SF1">
    <property type="entry name" value="UPF0051 PROTEIN ABCI8, CHLOROPLASTIC-RELATED"/>
    <property type="match status" value="1"/>
</dbReference>
<reference evidence="3" key="1">
    <citation type="submission" date="2023-02" db="EMBL/GenBank/DDBJ databases">
        <title>Gut commensal Christensenella minuta modulates host metabolism via a new class of secondary bile acids.</title>
        <authorList>
            <person name="Liu C."/>
        </authorList>
    </citation>
    <scope>NUCLEOTIDE SEQUENCE</scope>
    <source>
        <strain evidence="3">CA70</strain>
    </source>
</reference>
<dbReference type="EMBL" id="CP117826">
    <property type="protein sequence ID" value="XCC63398.1"/>
    <property type="molecule type" value="Genomic_DNA"/>
</dbReference>
<evidence type="ECO:0000256" key="1">
    <source>
        <dbReference type="ARBA" id="ARBA00043967"/>
    </source>
</evidence>
<name>A0AAU8AAX7_9FIRM</name>
<evidence type="ECO:0000259" key="2">
    <source>
        <dbReference type="Pfam" id="PF01458"/>
    </source>
</evidence>
<gene>
    <name evidence="3" type="ORF">PUP29_05650</name>
</gene>
<organism evidence="3">
    <name type="scientific">Christensenella massiliensis</name>
    <dbReference type="NCBI Taxonomy" id="1805714"/>
    <lineage>
        <taxon>Bacteria</taxon>
        <taxon>Bacillati</taxon>
        <taxon>Bacillota</taxon>
        <taxon>Clostridia</taxon>
        <taxon>Christensenellales</taxon>
        <taxon>Christensenellaceae</taxon>
        <taxon>Christensenella</taxon>
    </lineage>
</organism>
<feature type="domain" description="SUF system FeS cluster assembly SufBD core" evidence="2">
    <location>
        <begin position="85"/>
        <end position="303"/>
    </location>
</feature>
<dbReference type="RefSeq" id="WP_079546733.1">
    <property type="nucleotide sequence ID" value="NZ_CP117826.1"/>
</dbReference>
<dbReference type="GO" id="GO:0016226">
    <property type="term" value="P:iron-sulfur cluster assembly"/>
    <property type="evidence" value="ECO:0007669"/>
    <property type="project" value="InterPro"/>
</dbReference>
<dbReference type="InterPro" id="IPR000825">
    <property type="entry name" value="SUF_FeS_clus_asmbl_SufBD_core"/>
</dbReference>
<protein>
    <submittedName>
        <fullName evidence="3">SufD family Fe-S cluster assembly protein</fullName>
    </submittedName>
</protein>
<proteinExistence type="inferred from homology"/>
<dbReference type="AlphaFoldDB" id="A0AAU8AAX7"/>
<evidence type="ECO:0000313" key="3">
    <source>
        <dbReference type="EMBL" id="XCC63398.1"/>
    </source>
</evidence>
<comment type="similarity">
    <text evidence="1">Belongs to the iron-sulfur cluster assembly SufBD family.</text>
</comment>
<dbReference type="InterPro" id="IPR055346">
    <property type="entry name" value="Fe-S_cluster_assembly_SufBD"/>
</dbReference>
<dbReference type="PANTHER" id="PTHR30508">
    <property type="entry name" value="FES CLUSTER ASSEMBLY PROTEIN SUF"/>
    <property type="match status" value="1"/>
</dbReference>
<dbReference type="InterPro" id="IPR037284">
    <property type="entry name" value="SUF_FeS_clus_asmbl_SufBD_sf"/>
</dbReference>
<dbReference type="Pfam" id="PF01458">
    <property type="entry name" value="SUFBD_core"/>
    <property type="match status" value="1"/>
</dbReference>
<accession>A0AAU8AAX7</accession>